<organism evidence="3">
    <name type="scientific">Symploca sp. SIO1C4</name>
    <dbReference type="NCBI Taxonomy" id="2607765"/>
    <lineage>
        <taxon>Bacteria</taxon>
        <taxon>Bacillati</taxon>
        <taxon>Cyanobacteriota</taxon>
        <taxon>Cyanophyceae</taxon>
        <taxon>Coleofasciculales</taxon>
        <taxon>Coleofasciculaceae</taxon>
        <taxon>Symploca</taxon>
    </lineage>
</organism>
<reference evidence="3" key="1">
    <citation type="submission" date="2019-11" db="EMBL/GenBank/DDBJ databases">
        <title>Genomic insights into an expanded diversity of filamentous marine cyanobacteria reveals the extraordinary biosynthetic potential of Moorea and Okeania.</title>
        <authorList>
            <person name="Ferreira Leao T."/>
            <person name="Wang M."/>
            <person name="Moss N."/>
            <person name="Da Silva R."/>
            <person name="Sanders J."/>
            <person name="Nurk S."/>
            <person name="Gurevich A."/>
            <person name="Humphrey G."/>
            <person name="Reher R."/>
            <person name="Zhu Q."/>
            <person name="Belda-Ferre P."/>
            <person name="Glukhov E."/>
            <person name="Rex R."/>
            <person name="Dorrestein P.C."/>
            <person name="Knight R."/>
            <person name="Pevzner P."/>
            <person name="Gerwick W.H."/>
            <person name="Gerwick L."/>
        </authorList>
    </citation>
    <scope>NUCLEOTIDE SEQUENCE</scope>
    <source>
        <strain evidence="3">SIO1C4</strain>
    </source>
</reference>
<comment type="caution">
    <text evidence="3">The sequence shown here is derived from an EMBL/GenBank/DDBJ whole genome shotgun (WGS) entry which is preliminary data.</text>
</comment>
<dbReference type="AlphaFoldDB" id="A0A6B3NFF1"/>
<protein>
    <submittedName>
        <fullName evidence="3">DUF928 domain-containing protein</fullName>
    </submittedName>
</protein>
<feature type="region of interest" description="Disordered" evidence="1">
    <location>
        <begin position="47"/>
        <end position="67"/>
    </location>
</feature>
<keyword evidence="2" id="KW-0812">Transmembrane</keyword>
<gene>
    <name evidence="3" type="ORF">F6J89_22815</name>
</gene>
<feature type="transmembrane region" description="Helical" evidence="2">
    <location>
        <begin position="12"/>
        <end position="32"/>
    </location>
</feature>
<accession>A0A6B3NFF1</accession>
<name>A0A6B3NFF1_9CYAN</name>
<keyword evidence="2" id="KW-0472">Membrane</keyword>
<dbReference type="Pfam" id="PF06051">
    <property type="entry name" value="DUF928"/>
    <property type="match status" value="1"/>
</dbReference>
<dbReference type="EMBL" id="JAAHFQ010000541">
    <property type="protein sequence ID" value="NER30377.1"/>
    <property type="molecule type" value="Genomic_DNA"/>
</dbReference>
<dbReference type="InterPro" id="IPR010328">
    <property type="entry name" value="DUF928"/>
</dbReference>
<proteinExistence type="predicted"/>
<keyword evidence="2" id="KW-1133">Transmembrane helix</keyword>
<sequence length="258" mass="29386">MLLQNYLQSLSFRLLVGMISSLIFITVAEAFFPLHGLSKPVIVASESDDKDSDWGEPHTGSQTATGARNDCPDINSYLTALMPKTNWGKTVSQSPTFWFYVPYTSEQIAFGKFVLQDKEGFNKIEPIQFTLPETPGFVSFTLSETTPPLEVETDYYWAFELYCNPQNRTPLYVEGWIQWTLPSEDMNNQLDVGTTPAHQVYWKNAIWFDAVNELTQQRLMQPMDRVLEAEWLRLLQDGGLDTEQLPTEPILGAVIIEN</sequence>
<evidence type="ECO:0000256" key="2">
    <source>
        <dbReference type="SAM" id="Phobius"/>
    </source>
</evidence>
<evidence type="ECO:0000313" key="3">
    <source>
        <dbReference type="EMBL" id="NER30377.1"/>
    </source>
</evidence>
<evidence type="ECO:0000256" key="1">
    <source>
        <dbReference type="SAM" id="MobiDB-lite"/>
    </source>
</evidence>